<proteinExistence type="predicted"/>
<reference evidence="3 6" key="1">
    <citation type="journal article" date="2018" name="Environ. Microbiol.">
        <title>Novel energy conservation strategies and behaviour of Pelotomaculum schinkii driving syntrophic propionate catabolism.</title>
        <authorList>
            <person name="Hidalgo-Ahumada C.A.P."/>
            <person name="Nobu M.K."/>
            <person name="Narihiro T."/>
            <person name="Tamaki H."/>
            <person name="Liu W.T."/>
            <person name="Kamagata Y."/>
            <person name="Stams A.J.M."/>
            <person name="Imachi H."/>
            <person name="Sousa D.Z."/>
        </authorList>
    </citation>
    <scope>NUCLEOTIDE SEQUENCE [LARGE SCALE GENOMIC DNA]</scope>
    <source>
        <strain evidence="3 6">HH</strain>
    </source>
</reference>
<comment type="caution">
    <text evidence="3">The sequence shown here is derived from an EMBL/GenBank/DDBJ whole genome shotgun (WGS) entry which is preliminary data.</text>
</comment>
<name>A0A4Y7R738_9FIRM</name>
<organism evidence="3 6">
    <name type="scientific">Pelotomaculum schinkii</name>
    <dbReference type="NCBI Taxonomy" id="78350"/>
    <lineage>
        <taxon>Bacteria</taxon>
        <taxon>Bacillati</taxon>
        <taxon>Bacillota</taxon>
        <taxon>Clostridia</taxon>
        <taxon>Eubacteriales</taxon>
        <taxon>Desulfotomaculaceae</taxon>
        <taxon>Pelotomaculum</taxon>
    </lineage>
</organism>
<dbReference type="InterPro" id="IPR047650">
    <property type="entry name" value="Transpos_IS110"/>
</dbReference>
<evidence type="ECO:0000313" key="6">
    <source>
        <dbReference type="Proteomes" id="UP000298324"/>
    </source>
</evidence>
<accession>A0A4Y7R738</accession>
<dbReference type="GO" id="GO:0006313">
    <property type="term" value="P:DNA transposition"/>
    <property type="evidence" value="ECO:0007669"/>
    <property type="project" value="InterPro"/>
</dbReference>
<dbReference type="Proteomes" id="UP000298324">
    <property type="component" value="Unassembled WGS sequence"/>
</dbReference>
<dbReference type="Pfam" id="PF01548">
    <property type="entry name" value="DEDD_Tnp_IS110"/>
    <property type="match status" value="1"/>
</dbReference>
<sequence length="426" mass="48620">MKRTQNEKISQIKIETLVVGIDIGKETHYARAFDYRGIELAKLLIFSNTAEGFQHLDRWMRDICKQQEKTEVIAGFEPTGHYWFSLGDHLKRKGHKLAIVNPFHVKRTKELDDNSPTKNDRKDPKTIAMLVKDGRYRDVYIPDDIYQELREAVAERERLQERLNATHNRVVRWLDIRFPEFAGVFKKWTGKTALLTLKIFPTPAKVLEAGADKILATWRTVVKRSVGIKRAQALVKAASNSIGRTTGHVASDASLQNLLAEYELYHAQHERLEQLMLELLLQVPNAAKLLKIKGVGLVTATTFVGETGDIHRFEHPRQIQKLAGCNLVENSSGKHKGKTTISHRGRKRLRHGLFMAMIAILGKNPEFQELHQRNLTREKNPLNKMQSIIALCGKLIRVFYTILSKGVDYNPEKMMGDIQQPVKIAA</sequence>
<dbReference type="EMBL" id="QFGA01000003">
    <property type="protein sequence ID" value="TEB04854.1"/>
    <property type="molecule type" value="Genomic_DNA"/>
</dbReference>
<dbReference type="PANTHER" id="PTHR33055:SF13">
    <property type="entry name" value="TRANSPOSASE"/>
    <property type="match status" value="1"/>
</dbReference>
<dbReference type="GO" id="GO:0003677">
    <property type="term" value="F:DNA binding"/>
    <property type="evidence" value="ECO:0007669"/>
    <property type="project" value="InterPro"/>
</dbReference>
<dbReference type="NCBIfam" id="NF033542">
    <property type="entry name" value="transpos_IS110"/>
    <property type="match status" value="1"/>
</dbReference>
<evidence type="ECO:0000313" key="4">
    <source>
        <dbReference type="EMBL" id="TEB04827.1"/>
    </source>
</evidence>
<dbReference type="Pfam" id="PF02371">
    <property type="entry name" value="Transposase_20"/>
    <property type="match status" value="1"/>
</dbReference>
<dbReference type="EMBL" id="QFGA01000003">
    <property type="protein sequence ID" value="TEB04768.1"/>
    <property type="molecule type" value="Genomic_DNA"/>
</dbReference>
<dbReference type="PANTHER" id="PTHR33055">
    <property type="entry name" value="TRANSPOSASE FOR INSERTION SEQUENCE ELEMENT IS1111A"/>
    <property type="match status" value="1"/>
</dbReference>
<evidence type="ECO:0000313" key="5">
    <source>
        <dbReference type="EMBL" id="TEB04854.1"/>
    </source>
</evidence>
<keyword evidence="6" id="KW-1185">Reference proteome</keyword>
<evidence type="ECO:0000259" key="1">
    <source>
        <dbReference type="Pfam" id="PF01548"/>
    </source>
</evidence>
<feature type="domain" description="Transposase IS110-like N-terminal" evidence="1">
    <location>
        <begin position="19"/>
        <end position="179"/>
    </location>
</feature>
<dbReference type="EMBL" id="QFGA01000003">
    <property type="protein sequence ID" value="TEB04827.1"/>
    <property type="molecule type" value="Genomic_DNA"/>
</dbReference>
<dbReference type="RefSeq" id="WP_190259097.1">
    <property type="nucleotide sequence ID" value="NZ_QFGA01000003.1"/>
</dbReference>
<evidence type="ECO:0000259" key="2">
    <source>
        <dbReference type="Pfam" id="PF02371"/>
    </source>
</evidence>
<feature type="domain" description="Transposase IS116/IS110/IS902 C-terminal" evidence="2">
    <location>
        <begin position="287"/>
        <end position="372"/>
    </location>
</feature>
<dbReference type="InterPro" id="IPR003346">
    <property type="entry name" value="Transposase_20"/>
</dbReference>
<dbReference type="GO" id="GO:0004803">
    <property type="term" value="F:transposase activity"/>
    <property type="evidence" value="ECO:0007669"/>
    <property type="project" value="InterPro"/>
</dbReference>
<reference evidence="3" key="2">
    <citation type="submission" date="2018-05" db="EMBL/GenBank/DDBJ databases">
        <authorList>
            <person name="Hidalgo C.A."/>
            <person name="Nobu M.K."/>
            <person name="Narihiro T."/>
            <person name="Tamaki H."/>
            <person name="Liu W.-T."/>
            <person name="Kamagata Y."/>
            <person name="Stams A.J."/>
            <person name="Imachi H."/>
            <person name="Sousa D.Z."/>
        </authorList>
    </citation>
    <scope>NUCLEOTIDE SEQUENCE</scope>
    <source>
        <strain evidence="3">HH</strain>
    </source>
</reference>
<protein>
    <submittedName>
        <fullName evidence="3">Transposase IS116/IS110/IS902 family protein</fullName>
    </submittedName>
</protein>
<dbReference type="AlphaFoldDB" id="A0A4Y7R738"/>
<evidence type="ECO:0000313" key="3">
    <source>
        <dbReference type="EMBL" id="TEB04768.1"/>
    </source>
</evidence>
<dbReference type="InterPro" id="IPR002525">
    <property type="entry name" value="Transp_IS110-like_N"/>
</dbReference>
<gene>
    <name evidence="3" type="ORF">Psch_03530</name>
    <name evidence="4" type="ORF">Psch_03589</name>
    <name evidence="5" type="ORF">Psch_03616</name>
</gene>